<comment type="similarity">
    <text evidence="2">Belongs to the FliH family.</text>
</comment>
<name>F1Z7P0_9SPHN</name>
<evidence type="ECO:0000256" key="5">
    <source>
        <dbReference type="ARBA" id="ARBA00022795"/>
    </source>
</evidence>
<dbReference type="eggNOG" id="COG1317">
    <property type="taxonomic scope" value="Bacteria"/>
</dbReference>
<organism evidence="9 10">
    <name type="scientific">Novosphingobium nitrogenifigens DSM 19370</name>
    <dbReference type="NCBI Taxonomy" id="983920"/>
    <lineage>
        <taxon>Bacteria</taxon>
        <taxon>Pseudomonadati</taxon>
        <taxon>Pseudomonadota</taxon>
        <taxon>Alphaproteobacteria</taxon>
        <taxon>Sphingomonadales</taxon>
        <taxon>Sphingomonadaceae</taxon>
        <taxon>Novosphingobium</taxon>
    </lineage>
</organism>
<keyword evidence="6" id="KW-0653">Protein transport</keyword>
<dbReference type="RefSeq" id="WP_008067786.1">
    <property type="nucleotide sequence ID" value="NZ_AQWK01000013.1"/>
</dbReference>
<evidence type="ECO:0000256" key="4">
    <source>
        <dbReference type="ARBA" id="ARBA00022448"/>
    </source>
</evidence>
<accession>F1Z7P0</accession>
<dbReference type="InterPro" id="IPR051472">
    <property type="entry name" value="T3SS_Stator/FliH"/>
</dbReference>
<evidence type="ECO:0000313" key="9">
    <source>
        <dbReference type="EMBL" id="EGD59431.1"/>
    </source>
</evidence>
<evidence type="ECO:0000256" key="7">
    <source>
        <dbReference type="ARBA" id="ARBA00023225"/>
    </source>
</evidence>
<sequence>MSEGFARLSLAALSARNSRFAPDARFLANVAQMVEPAVPVEEAEPDPVADAYARGYAEGAEAGQSSARAEAAAADAARHRIETALSRMDAQMLDAFGARLRETVLALCESVLGDAAVSPNSLAARVETAASMFTRADDERVIRLHPEDLALIHARLPEDWHCEPDSTLERGSIRVETAQGGVEDGPIQWRRMLEEALRTC</sequence>
<evidence type="ECO:0000313" key="10">
    <source>
        <dbReference type="Proteomes" id="UP000004728"/>
    </source>
</evidence>
<evidence type="ECO:0000256" key="3">
    <source>
        <dbReference type="ARBA" id="ARBA00016507"/>
    </source>
</evidence>
<keyword evidence="10" id="KW-1185">Reference proteome</keyword>
<evidence type="ECO:0000256" key="2">
    <source>
        <dbReference type="ARBA" id="ARBA00006602"/>
    </source>
</evidence>
<dbReference type="InParanoid" id="F1Z7P0"/>
<keyword evidence="4" id="KW-0813">Transport</keyword>
<dbReference type="Proteomes" id="UP000004728">
    <property type="component" value="Unassembled WGS sequence"/>
</dbReference>
<dbReference type="HOGENOM" id="CLU_1319841_0_0_5"/>
<evidence type="ECO:0000256" key="6">
    <source>
        <dbReference type="ARBA" id="ARBA00022927"/>
    </source>
</evidence>
<evidence type="ECO:0000256" key="1">
    <source>
        <dbReference type="ARBA" id="ARBA00003041"/>
    </source>
</evidence>
<comment type="function">
    <text evidence="1">Needed for flagellar regrowth and assembly.</text>
</comment>
<feature type="domain" description="Flagellar assembly protein FliH/Type III secretion system HrpE" evidence="8">
    <location>
        <begin position="85"/>
        <end position="182"/>
    </location>
</feature>
<dbReference type="Pfam" id="PF02108">
    <property type="entry name" value="FliH"/>
    <property type="match status" value="1"/>
</dbReference>
<dbReference type="STRING" id="983920.Y88_1586"/>
<reference evidence="9 10" key="1">
    <citation type="journal article" date="2012" name="J. Bacteriol.">
        <title>Draft Genome Sequence of Novosphingobium nitrogenifigens Y88T.</title>
        <authorList>
            <person name="Strabala T.J."/>
            <person name="Macdonald L."/>
            <person name="Liu V."/>
            <person name="Smit A.M."/>
        </authorList>
    </citation>
    <scope>NUCLEOTIDE SEQUENCE [LARGE SCALE GENOMIC DNA]</scope>
    <source>
        <strain evidence="9 10">DSM 19370</strain>
    </source>
</reference>
<dbReference type="GO" id="GO:0005829">
    <property type="term" value="C:cytosol"/>
    <property type="evidence" value="ECO:0007669"/>
    <property type="project" value="TreeGrafter"/>
</dbReference>
<gene>
    <name evidence="9" type="ORF">Y88_1586</name>
</gene>
<protein>
    <recommendedName>
        <fullName evidence="3">Flagellar assembly protein FliH</fullName>
    </recommendedName>
</protein>
<proteinExistence type="inferred from homology"/>
<evidence type="ECO:0000259" key="8">
    <source>
        <dbReference type="Pfam" id="PF02108"/>
    </source>
</evidence>
<dbReference type="AlphaFoldDB" id="F1Z7P0"/>
<dbReference type="GO" id="GO:0044781">
    <property type="term" value="P:bacterial-type flagellum organization"/>
    <property type="evidence" value="ECO:0007669"/>
    <property type="project" value="UniProtKB-KW"/>
</dbReference>
<keyword evidence="5" id="KW-1005">Bacterial flagellum biogenesis</keyword>
<keyword evidence="7" id="KW-1006">Bacterial flagellum protein export</keyword>
<dbReference type="EMBL" id="AEWJ01000033">
    <property type="protein sequence ID" value="EGD59431.1"/>
    <property type="molecule type" value="Genomic_DNA"/>
</dbReference>
<dbReference type="GO" id="GO:0015031">
    <property type="term" value="P:protein transport"/>
    <property type="evidence" value="ECO:0007669"/>
    <property type="project" value="UniProtKB-KW"/>
</dbReference>
<dbReference type="PANTHER" id="PTHR34982">
    <property type="entry name" value="YOP PROTEINS TRANSLOCATION PROTEIN L"/>
    <property type="match status" value="1"/>
</dbReference>
<comment type="caution">
    <text evidence="9">The sequence shown here is derived from an EMBL/GenBank/DDBJ whole genome shotgun (WGS) entry which is preliminary data.</text>
</comment>
<dbReference type="InterPro" id="IPR018035">
    <property type="entry name" value="Flagellar_FliH/T3SS_HrpE"/>
</dbReference>
<dbReference type="PANTHER" id="PTHR34982:SF1">
    <property type="entry name" value="FLAGELLAR ASSEMBLY PROTEIN FLIH"/>
    <property type="match status" value="1"/>
</dbReference>
<dbReference type="OrthoDB" id="7506803at2"/>